<dbReference type="Pfam" id="PF06742">
    <property type="entry name" value="DUF1214"/>
    <property type="match status" value="1"/>
</dbReference>
<dbReference type="Gene3D" id="2.60.120.600">
    <property type="entry name" value="Domain of unknown function DUF1214, C-terminal domain"/>
    <property type="match status" value="1"/>
</dbReference>
<gene>
    <name evidence="3" type="ORF">LCR_07360</name>
</gene>
<dbReference type="GeneID" id="92811263"/>
<dbReference type="RefSeq" id="WP_052445737.1">
    <property type="nucleotide sequence ID" value="NZ_AP027939.1"/>
</dbReference>
<dbReference type="InterPro" id="IPR037049">
    <property type="entry name" value="DUF1214_C_sf"/>
</dbReference>
<keyword evidence="1" id="KW-0732">Signal</keyword>
<dbReference type="AlphaFoldDB" id="A0A175VMM5"/>
<feature type="chain" id="PRO_5008043083" description="DUF1214 domain-containing protein" evidence="1">
    <location>
        <begin position="25"/>
        <end position="346"/>
    </location>
</feature>
<dbReference type="SUPFAM" id="SSF160935">
    <property type="entry name" value="VPA0735-like"/>
    <property type="match status" value="1"/>
</dbReference>
<proteinExistence type="predicted"/>
<dbReference type="PANTHER" id="PTHR36509:SF2">
    <property type="entry name" value="BLL3101 PROTEIN"/>
    <property type="match status" value="1"/>
</dbReference>
<accession>A0A175VMM5</accession>
<dbReference type="PANTHER" id="PTHR36509">
    <property type="entry name" value="BLL3101 PROTEIN"/>
    <property type="match status" value="1"/>
</dbReference>
<evidence type="ECO:0000259" key="2">
    <source>
        <dbReference type="Pfam" id="PF06742"/>
    </source>
</evidence>
<evidence type="ECO:0000256" key="1">
    <source>
        <dbReference type="SAM" id="SignalP"/>
    </source>
</evidence>
<dbReference type="EMBL" id="JMGO02000002">
    <property type="protein sequence ID" value="KXU81508.1"/>
    <property type="molecule type" value="Genomic_DNA"/>
</dbReference>
<feature type="signal peptide" evidence="1">
    <location>
        <begin position="1"/>
        <end position="24"/>
    </location>
</feature>
<protein>
    <recommendedName>
        <fullName evidence="2">DUF1214 domain-containing protein</fullName>
    </recommendedName>
</protein>
<feature type="domain" description="DUF1214" evidence="2">
    <location>
        <begin position="245"/>
        <end position="327"/>
    </location>
</feature>
<dbReference type="OrthoDB" id="547269at2"/>
<comment type="caution">
    <text evidence="3">The sequence shown here is derived from an EMBL/GenBank/DDBJ whole genome shotgun (WGS) entry which is preliminary data.</text>
</comment>
<name>A0A175VMM5_AEREN</name>
<dbReference type="InterPro" id="IPR010621">
    <property type="entry name" value="DUF1214"/>
</dbReference>
<reference evidence="3 4" key="1">
    <citation type="submission" date="2016-02" db="EMBL/GenBank/DDBJ databases">
        <title>Draft genome sequence of Aeromonas trota strain 1999lcr isolated from cerebrospinal fluid (CSF).</title>
        <authorList>
            <person name="Dallagassa C.B."/>
            <person name="Prediger K.C."/>
            <person name="Weiss V.A."/>
            <person name="Assis F.E."/>
            <person name="Baura V."/>
            <person name="Cruz L.M."/>
            <person name="Souza E.M."/>
            <person name="Pedrosa F.O."/>
            <person name="Fadel-Picheth C.M."/>
        </authorList>
    </citation>
    <scope>NUCLEOTIDE SEQUENCE [LARGE SCALE GENOMIC DNA]</scope>
    <source>
        <strain evidence="3 4">1999lcr</strain>
    </source>
</reference>
<evidence type="ECO:0000313" key="3">
    <source>
        <dbReference type="EMBL" id="KXU81508.1"/>
    </source>
</evidence>
<sequence length="346" mass="38432">MSLKKTALCLLIASATLGSATAYAASSAPIPVTTNNYVEAEVDLSFANIYKSAGANQFRHDRNLIALDQQPAVTMNRDTVYSFGIFYAPKGTTITLPTSKDNRYQSAMILQSDHYIDQVFYGAGTHEIDSKTDFVAIVIRTQVDANNPDDVKYVNQLQDQIKVTFPKGVTPKQYEPRNWDSASLDTIRSEYQIKAKKLPNFNGTSGRHGTIDPELQKMGVAVALGLLPPQDAVYQYRDYGLSKDTCYSATYDAPGFNAPGFFSFTMYGSDKYLHTDKSTLNDRTIKRNKDGSFTLYYGSEATCGKVDNLLETPTDNWYLGLRVYRPKADVINGDYKLPVPVAVDKQ</sequence>
<evidence type="ECO:0000313" key="4">
    <source>
        <dbReference type="Proteomes" id="UP000078435"/>
    </source>
</evidence>
<organism evidence="3 4">
    <name type="scientific">Aeromonas enteropelogenes</name>
    <name type="common">Aeromonas trota</name>
    <dbReference type="NCBI Taxonomy" id="29489"/>
    <lineage>
        <taxon>Bacteria</taxon>
        <taxon>Pseudomonadati</taxon>
        <taxon>Pseudomonadota</taxon>
        <taxon>Gammaproteobacteria</taxon>
        <taxon>Aeromonadales</taxon>
        <taxon>Aeromonadaceae</taxon>
        <taxon>Aeromonas</taxon>
    </lineage>
</organism>
<dbReference type="Proteomes" id="UP000078435">
    <property type="component" value="Unassembled WGS sequence"/>
</dbReference>